<reference evidence="12" key="1">
    <citation type="journal article" date="2011" name="PLoS Genet.">
        <title>Genomic analysis of the necrotrophic fungal pathogens Sclerotinia sclerotiorum and Botrytis cinerea.</title>
        <authorList>
            <person name="Amselem J."/>
            <person name="Cuomo C.A."/>
            <person name="van Kan J.A."/>
            <person name="Viaud M."/>
            <person name="Benito E.P."/>
            <person name="Couloux A."/>
            <person name="Coutinho P.M."/>
            <person name="de Vries R.P."/>
            <person name="Dyer P.S."/>
            <person name="Fillinger S."/>
            <person name="Fournier E."/>
            <person name="Gout L."/>
            <person name="Hahn M."/>
            <person name="Kohn L."/>
            <person name="Lapalu N."/>
            <person name="Plummer K.M."/>
            <person name="Pradier J.M."/>
            <person name="Quevillon E."/>
            <person name="Sharon A."/>
            <person name="Simon A."/>
            <person name="ten Have A."/>
            <person name="Tudzynski B."/>
            <person name="Tudzynski P."/>
            <person name="Wincker P."/>
            <person name="Andrew M."/>
            <person name="Anthouard V."/>
            <person name="Beever R.E."/>
            <person name="Beffa R."/>
            <person name="Benoit I."/>
            <person name="Bouzid O."/>
            <person name="Brault B."/>
            <person name="Chen Z."/>
            <person name="Choquer M."/>
            <person name="Collemare J."/>
            <person name="Cotton P."/>
            <person name="Danchin E.G."/>
            <person name="Da Silva C."/>
            <person name="Gautier A."/>
            <person name="Giraud C."/>
            <person name="Giraud T."/>
            <person name="Gonzalez C."/>
            <person name="Grossetete S."/>
            <person name="Guldener U."/>
            <person name="Henrissat B."/>
            <person name="Howlett B.J."/>
            <person name="Kodira C."/>
            <person name="Kretschmer M."/>
            <person name="Lappartient A."/>
            <person name="Leroch M."/>
            <person name="Levis C."/>
            <person name="Mauceli E."/>
            <person name="Neuveglise C."/>
            <person name="Oeser B."/>
            <person name="Pearson M."/>
            <person name="Poulain J."/>
            <person name="Poussereau N."/>
            <person name="Quesneville H."/>
            <person name="Rascle C."/>
            <person name="Schumacher J."/>
            <person name="Segurens B."/>
            <person name="Sexton A."/>
            <person name="Silva E."/>
            <person name="Sirven C."/>
            <person name="Soanes D.M."/>
            <person name="Talbot N.J."/>
            <person name="Templeton M."/>
            <person name="Yandava C."/>
            <person name="Yarden O."/>
            <person name="Zeng Q."/>
            <person name="Rollins J.A."/>
            <person name="Lebrun M.H."/>
            <person name="Dickman M."/>
        </authorList>
    </citation>
    <scope>NUCLEOTIDE SEQUENCE [LARGE SCALE GENOMIC DNA]</scope>
    <source>
        <strain evidence="12">ATCC 18683 / 1980 / Ss-1</strain>
    </source>
</reference>
<sequence>MSSAAANRSAGTMNAQRSTRFGDFPTAPGRHNSDDRTSQNSTLGQTFGNGGTWQPSTGIWGSNTIGSGFANTKRDASRSRGNYTSEMEIFTFTDGRLAADNDGFPDAPSGSGALAASSEADPWVARANGPWNPPDTTSPTLQSSHSGSTSPSHLRNSIPSQTPQSLLELQTYQQSRPAIGQGTSFSRQQPKSSLDPSSGSFKFSRKPSFGFNDDKENSSQFSSNQESAYDIDVSSRAFRMDQLGSQNPSYLGIGSVSRDGSMPPSRASESGLNNLTFGNGNPTHGSIGGHTPNNSIHSHRPSFSAMSGSFAQTNSSRYADLNTQTEAELREKFAGFGFTNDMDQTGASQIGNALSSSYSPTNQNFNQQAFQVNGGLAMWNDGSSGPKVNNYDHFSNQAPFTDQAYFTKGPRFDRGSVSPASSDYRRSLNSPKYFSGTPPTGPEQIYRPSSRAGPRIPQGPSELDRRLQHVQYSQHQAYLYNSGHFQGQYSPHLYDYSPQTFRQTNVPPYGYPIPLPPYPAQSIPTRPAKDQDVGLGVRSVLLEEFRSNAKSNKRYELKDIYQHVVEFSGDQHGSRFIQQKLETANSDEKEQLFREIQPNALQLMTDVFGNYVIQKLFEHGNQVQKRVLAEQMKNHVMELSMQMYGCRVVQKALEHVLADQQAELVKELEADVLKCVKDQNGNHVVQKAIERVPTEHIQFIIEAFRGQVHILATHPYGCRVIQRILEYCQPRDQERVLEELHQCASNLITDQYGNYVTQHVIQHGKPEDRAKIIKIVTAQLLTLSKHKFASNVVEKSIQFGTDEQRHTIVSLLTALHSDGTSPLQLMMKDQYGNYVIQKLLGQLKGAERAAFVEDLKPQLLALKKYNYGKQIAAIEKLIYGQDDSQQSYAASPTGTASGVHTQSIEMNSSAPTPLLTNGQNSPQSSSLPSANVSTIEDLTDSASSDKTAVAANEKSCPEVVISGV</sequence>
<dbReference type="Gene3D" id="1.25.10.10">
    <property type="entry name" value="Leucine-rich Repeat Variant"/>
    <property type="match status" value="1"/>
</dbReference>
<evidence type="ECO:0000256" key="2">
    <source>
        <dbReference type="ARBA" id="ARBA00022490"/>
    </source>
</evidence>
<dbReference type="GO" id="GO:0003730">
    <property type="term" value="F:mRNA 3'-UTR binding"/>
    <property type="evidence" value="ECO:0000318"/>
    <property type="project" value="GO_Central"/>
</dbReference>
<feature type="compositionally biased region" description="Low complexity" evidence="9">
    <location>
        <begin position="138"/>
        <end position="154"/>
    </location>
</feature>
<evidence type="ECO:0000313" key="11">
    <source>
        <dbReference type="EMBL" id="EDN90679.1"/>
    </source>
</evidence>
<dbReference type="STRING" id="665079.A7E457"/>
<feature type="region of interest" description="Disordered" evidence="9">
    <location>
        <begin position="1"/>
        <end position="85"/>
    </location>
</feature>
<dbReference type="eggNOG" id="KOG1488">
    <property type="taxonomic scope" value="Eukaryota"/>
</dbReference>
<evidence type="ECO:0000259" key="10">
    <source>
        <dbReference type="PROSITE" id="PS50303"/>
    </source>
</evidence>
<feature type="repeat" description="Pumilio" evidence="8">
    <location>
        <begin position="559"/>
        <end position="594"/>
    </location>
</feature>
<feature type="region of interest" description="Disordered" evidence="9">
    <location>
        <begin position="908"/>
        <end position="964"/>
    </location>
</feature>
<name>A7E457_SCLS1</name>
<feature type="repeat" description="Pumilio" evidence="8">
    <location>
        <begin position="595"/>
        <end position="630"/>
    </location>
</feature>
<evidence type="ECO:0000256" key="1">
    <source>
        <dbReference type="ARBA" id="ARBA00004496"/>
    </source>
</evidence>
<protein>
    <recommendedName>
        <fullName evidence="7">Pumilio homology domain family member 3</fullName>
    </recommendedName>
</protein>
<dbReference type="GO" id="GO:0000288">
    <property type="term" value="P:nuclear-transcribed mRNA catabolic process, deadenylation-dependent decay"/>
    <property type="evidence" value="ECO:0000318"/>
    <property type="project" value="GO_Central"/>
</dbReference>
<organism evidence="11 12">
    <name type="scientific">Sclerotinia sclerotiorum (strain ATCC 18683 / 1980 / Ss-1)</name>
    <name type="common">White mold</name>
    <name type="synonym">Whetzelinia sclerotiorum</name>
    <dbReference type="NCBI Taxonomy" id="665079"/>
    <lineage>
        <taxon>Eukaryota</taxon>
        <taxon>Fungi</taxon>
        <taxon>Dikarya</taxon>
        <taxon>Ascomycota</taxon>
        <taxon>Pezizomycotina</taxon>
        <taxon>Leotiomycetes</taxon>
        <taxon>Helotiales</taxon>
        <taxon>Sclerotiniaceae</taxon>
        <taxon>Sclerotinia</taxon>
    </lineage>
</organism>
<evidence type="ECO:0000256" key="5">
    <source>
        <dbReference type="ARBA" id="ARBA00024893"/>
    </source>
</evidence>
<feature type="domain" description="PUM-HD" evidence="10">
    <location>
        <begin position="537"/>
        <end position="879"/>
    </location>
</feature>
<evidence type="ECO:0000256" key="3">
    <source>
        <dbReference type="ARBA" id="ARBA00022737"/>
    </source>
</evidence>
<gene>
    <name evidence="11" type="ORF">SS1G_00079</name>
</gene>
<dbReference type="InterPro" id="IPR033712">
    <property type="entry name" value="Pumilio_RNA-bd"/>
</dbReference>
<dbReference type="InterPro" id="IPR011989">
    <property type="entry name" value="ARM-like"/>
</dbReference>
<feature type="repeat" description="Pumilio" evidence="8">
    <location>
        <begin position="703"/>
        <end position="738"/>
    </location>
</feature>
<feature type="repeat" description="Pumilio" evidence="8">
    <location>
        <begin position="667"/>
        <end position="702"/>
    </location>
</feature>
<feature type="compositionally biased region" description="Low complexity" evidence="9">
    <location>
        <begin position="218"/>
        <end position="227"/>
    </location>
</feature>
<dbReference type="InterPro" id="IPR001313">
    <property type="entry name" value="Pumilio_RNA-bd_rpt"/>
</dbReference>
<dbReference type="OMA" id="SHTYGCR"/>
<feature type="repeat" description="Pumilio" evidence="8">
    <location>
        <begin position="739"/>
        <end position="774"/>
    </location>
</feature>
<dbReference type="InterPro" id="IPR016024">
    <property type="entry name" value="ARM-type_fold"/>
</dbReference>
<evidence type="ECO:0000256" key="7">
    <source>
        <dbReference type="ARBA" id="ARBA00081811"/>
    </source>
</evidence>
<comment type="function">
    <text evidence="5">RNA-binding nucleolar protein required for pre-rRNA processing. Involved in production of 18S rRNA and assembly of small ribosomal subunit.</text>
</comment>
<dbReference type="Proteomes" id="UP000001312">
    <property type="component" value="Unassembled WGS sequence"/>
</dbReference>
<feature type="repeat" description="Pumilio" evidence="8">
    <location>
        <begin position="814"/>
        <end position="853"/>
    </location>
</feature>
<keyword evidence="3" id="KW-0677">Repeat</keyword>
<dbReference type="SUPFAM" id="SSF48371">
    <property type="entry name" value="ARM repeat"/>
    <property type="match status" value="1"/>
</dbReference>
<feature type="region of interest" description="Disordered" evidence="9">
    <location>
        <begin position="411"/>
        <end position="459"/>
    </location>
</feature>
<feature type="region of interest" description="Disordered" evidence="9">
    <location>
        <begin position="249"/>
        <end position="309"/>
    </location>
</feature>
<feature type="compositionally biased region" description="Polar residues" evidence="9">
    <location>
        <begin position="38"/>
        <end position="70"/>
    </location>
</feature>
<dbReference type="PANTHER" id="PTHR12537">
    <property type="entry name" value="RNA BINDING PROTEIN PUMILIO-RELATED"/>
    <property type="match status" value="1"/>
</dbReference>
<dbReference type="RefSeq" id="XP_001597993.1">
    <property type="nucleotide sequence ID" value="XM_001597943.1"/>
</dbReference>
<feature type="compositionally biased region" description="Polar residues" evidence="9">
    <location>
        <begin position="178"/>
        <end position="201"/>
    </location>
</feature>
<evidence type="ECO:0000256" key="4">
    <source>
        <dbReference type="ARBA" id="ARBA00022884"/>
    </source>
</evidence>
<dbReference type="PANTHER" id="PTHR12537:SF12">
    <property type="entry name" value="MATERNAL PROTEIN PUMILIO"/>
    <property type="match status" value="1"/>
</dbReference>
<keyword evidence="2" id="KW-0963">Cytoplasm</keyword>
<dbReference type="InParanoid" id="A7E457"/>
<dbReference type="CDD" id="cd07920">
    <property type="entry name" value="Pumilio"/>
    <property type="match status" value="1"/>
</dbReference>
<comment type="subcellular location">
    <subcellularLocation>
        <location evidence="1">Cytoplasm</location>
    </subcellularLocation>
</comment>
<feature type="repeat" description="Pumilio" evidence="8">
    <location>
        <begin position="631"/>
        <end position="666"/>
    </location>
</feature>
<dbReference type="GeneID" id="5494664"/>
<evidence type="ECO:0000256" key="8">
    <source>
        <dbReference type="PROSITE-ProRule" id="PRU00317"/>
    </source>
</evidence>
<feature type="compositionally biased region" description="Polar residues" evidence="9">
    <location>
        <begin position="267"/>
        <end position="284"/>
    </location>
</feature>
<dbReference type="PROSITE" id="PS50302">
    <property type="entry name" value="PUM"/>
    <property type="match status" value="8"/>
</dbReference>
<comment type="similarity">
    <text evidence="6">Belongs to the PUF3 family.</text>
</comment>
<dbReference type="AlphaFoldDB" id="A7E457"/>
<evidence type="ECO:0000256" key="6">
    <source>
        <dbReference type="ARBA" id="ARBA00060736"/>
    </source>
</evidence>
<keyword evidence="4" id="KW-0694">RNA-binding</keyword>
<dbReference type="InterPro" id="IPR033133">
    <property type="entry name" value="PUM-HD"/>
</dbReference>
<feature type="compositionally biased region" description="Polar residues" evidence="9">
    <location>
        <begin position="1"/>
        <end position="19"/>
    </location>
</feature>
<feature type="region of interest" description="Disordered" evidence="9">
    <location>
        <begin position="97"/>
        <end position="160"/>
    </location>
</feature>
<feature type="compositionally biased region" description="Polar residues" evidence="9">
    <location>
        <begin position="908"/>
        <end position="946"/>
    </location>
</feature>
<feature type="region of interest" description="Disordered" evidence="9">
    <location>
        <begin position="178"/>
        <end position="227"/>
    </location>
</feature>
<dbReference type="PROSITE" id="PS50303">
    <property type="entry name" value="PUM_HD"/>
    <property type="match status" value="1"/>
</dbReference>
<dbReference type="Pfam" id="PF00806">
    <property type="entry name" value="PUF"/>
    <property type="match status" value="8"/>
</dbReference>
<evidence type="ECO:0000256" key="9">
    <source>
        <dbReference type="SAM" id="MobiDB-lite"/>
    </source>
</evidence>
<dbReference type="GO" id="GO:0005737">
    <property type="term" value="C:cytoplasm"/>
    <property type="evidence" value="ECO:0000318"/>
    <property type="project" value="GO_Central"/>
</dbReference>
<feature type="repeat" description="Pumilio" evidence="8">
    <location>
        <begin position="775"/>
        <end position="810"/>
    </location>
</feature>
<dbReference type="SMART" id="SM00025">
    <property type="entry name" value="Pumilio"/>
    <property type="match status" value="8"/>
</dbReference>
<feature type="compositionally biased region" description="Low complexity" evidence="9">
    <location>
        <begin position="105"/>
        <end position="121"/>
    </location>
</feature>
<keyword evidence="12" id="KW-1185">Reference proteome</keyword>
<accession>A7E457</accession>
<dbReference type="KEGG" id="ssl:SS1G_00079"/>
<dbReference type="FunFam" id="1.25.10.10:FF:000004">
    <property type="entry name" value="Pumilio homolog 1 isoform 2"/>
    <property type="match status" value="1"/>
</dbReference>
<dbReference type="EMBL" id="CH476621">
    <property type="protein sequence ID" value="EDN90679.1"/>
    <property type="molecule type" value="Genomic_DNA"/>
</dbReference>
<evidence type="ECO:0000313" key="12">
    <source>
        <dbReference type="Proteomes" id="UP000001312"/>
    </source>
</evidence>
<dbReference type="HOGENOM" id="CLU_004017_4_0_1"/>
<proteinExistence type="inferred from homology"/>